<evidence type="ECO:0000256" key="9">
    <source>
        <dbReference type="RuleBase" id="RU003985"/>
    </source>
</evidence>
<comment type="catalytic activity">
    <reaction evidence="9">
        <text>O-acetyl-L-serine + hydrogen sulfide = L-cysteine + acetate</text>
        <dbReference type="Rhea" id="RHEA:14829"/>
        <dbReference type="ChEBI" id="CHEBI:29919"/>
        <dbReference type="ChEBI" id="CHEBI:30089"/>
        <dbReference type="ChEBI" id="CHEBI:35235"/>
        <dbReference type="ChEBI" id="CHEBI:58340"/>
        <dbReference type="EC" id="2.5.1.47"/>
    </reaction>
</comment>
<keyword evidence="5 7" id="KW-0663">Pyridoxal phosphate</keyword>
<feature type="binding site" evidence="7">
    <location>
        <position position="124"/>
    </location>
    <ligand>
        <name>pyridoxal 5'-phosphate</name>
        <dbReference type="ChEBI" id="CHEBI:597326"/>
    </ligand>
</feature>
<comment type="cofactor">
    <cofactor evidence="1 7 9">
        <name>pyridoxal 5'-phosphate</name>
        <dbReference type="ChEBI" id="CHEBI:597326"/>
    </cofactor>
</comment>
<feature type="binding site" evidence="7">
    <location>
        <position position="305"/>
    </location>
    <ligand>
        <name>pyridoxal 5'-phosphate</name>
        <dbReference type="ChEBI" id="CHEBI:597326"/>
    </ligand>
</feature>
<evidence type="ECO:0000256" key="10">
    <source>
        <dbReference type="SAM" id="MobiDB-lite"/>
    </source>
</evidence>
<dbReference type="NCBIfam" id="TIGR01138">
    <property type="entry name" value="cysM"/>
    <property type="match status" value="1"/>
</dbReference>
<evidence type="ECO:0000256" key="4">
    <source>
        <dbReference type="ARBA" id="ARBA00022679"/>
    </source>
</evidence>
<dbReference type="InterPro" id="IPR001926">
    <property type="entry name" value="TrpB-like_PALP"/>
</dbReference>
<dbReference type="InterPro" id="IPR005858">
    <property type="entry name" value="CysM"/>
</dbReference>
<name>A0A2V0NVZ6_9CHLO</name>
<sequence>MKAFPAGAKAPMQQASQAQAQAARLLQPPTRPRLLAPAPRAPARAPRPELLEEFPTVAQLVGNTPVVRLQHLPGDTTNIVLAKLEGHNPAGSAKDRPALHMLSEAERRGQIQKGDTIIEATSGNTGIALAMAAAIKGYKLKLILPASSSEERKATMAAYGAEVILADSMEAARDMLLDMERKGLGHCLDQYNNEDNTASHYTTTGPEIWRQTKGKVTHLVSSMGTFGTIMGSGRYLKEQNPGIQVVGLQPSEAVQIPGIRRWKPEYVPRLFKKEGVDRIMDITAREAEETARALARVEGVFAGISGAGAVSAALRLSAELEDAVIVAVVCDRGDRYLSTGVFDEAAGASDPAPAPAAEFHSALARLLHAHAGPHYVLFTDGDAPPAGAMAAARGIVEAGRGKVLEVRVGDDLELINLRQSIKRRYDFTLPSGPTLVAWTKAGPGNALCGGGLDSCCSSEQAVALLRKFLRETWDEPAGAGGGWGEADHGAWVEHWVYDGLGV</sequence>
<evidence type="ECO:0000313" key="13">
    <source>
        <dbReference type="Proteomes" id="UP000247498"/>
    </source>
</evidence>
<dbReference type="InterPro" id="IPR036052">
    <property type="entry name" value="TrpB-like_PALP_sf"/>
</dbReference>
<reference evidence="12 13" key="1">
    <citation type="journal article" date="2018" name="Sci. Rep.">
        <title>Raphidocelis subcapitata (=Pseudokirchneriella subcapitata) provides an insight into genome evolution and environmental adaptations in the Sphaeropleales.</title>
        <authorList>
            <person name="Suzuki S."/>
            <person name="Yamaguchi H."/>
            <person name="Nakajima N."/>
            <person name="Kawachi M."/>
        </authorList>
    </citation>
    <scope>NUCLEOTIDE SEQUENCE [LARGE SCALE GENOMIC DNA]</scope>
    <source>
        <strain evidence="12 13">NIES-35</strain>
    </source>
</reference>
<keyword evidence="3 9" id="KW-0028">Amino-acid biosynthesis</keyword>
<dbReference type="Pfam" id="PF00291">
    <property type="entry name" value="PALP"/>
    <property type="match status" value="1"/>
</dbReference>
<keyword evidence="6 9" id="KW-0198">Cysteine biosynthesis</keyword>
<dbReference type="Proteomes" id="UP000247498">
    <property type="component" value="Unassembled WGS sequence"/>
</dbReference>
<evidence type="ECO:0000256" key="5">
    <source>
        <dbReference type="ARBA" id="ARBA00022898"/>
    </source>
</evidence>
<dbReference type="FunFam" id="3.40.50.1100:FF:000003">
    <property type="entry name" value="Cystathionine beta-synthase"/>
    <property type="match status" value="1"/>
</dbReference>
<comment type="similarity">
    <text evidence="2 9">Belongs to the cysteine synthase/cystathionine beta-synthase family.</text>
</comment>
<evidence type="ECO:0000256" key="6">
    <source>
        <dbReference type="ARBA" id="ARBA00023192"/>
    </source>
</evidence>
<dbReference type="Gene3D" id="3.40.50.1100">
    <property type="match status" value="2"/>
</dbReference>
<dbReference type="CDD" id="cd01561">
    <property type="entry name" value="CBS_like"/>
    <property type="match status" value="1"/>
</dbReference>
<evidence type="ECO:0000256" key="8">
    <source>
        <dbReference type="PIRSR" id="PIRSR605856-51"/>
    </source>
</evidence>
<evidence type="ECO:0000256" key="7">
    <source>
        <dbReference type="PIRSR" id="PIRSR605856-50"/>
    </source>
</evidence>
<feature type="binding site" evidence="7">
    <location>
        <begin position="224"/>
        <end position="228"/>
    </location>
    <ligand>
        <name>pyridoxal 5'-phosphate</name>
        <dbReference type="ChEBI" id="CHEBI:597326"/>
    </ligand>
</feature>
<dbReference type="PROSITE" id="PS00901">
    <property type="entry name" value="CYS_SYNTHASE"/>
    <property type="match status" value="1"/>
</dbReference>
<dbReference type="STRING" id="307507.A0A2V0NVZ6"/>
<dbReference type="EMBL" id="BDRX01000012">
    <property type="protein sequence ID" value="GBF89740.1"/>
    <property type="molecule type" value="Genomic_DNA"/>
</dbReference>
<comment type="caution">
    <text evidence="12">The sequence shown here is derived from an EMBL/GenBank/DDBJ whole genome shotgun (WGS) entry which is preliminary data.</text>
</comment>
<keyword evidence="13" id="KW-1185">Reference proteome</keyword>
<proteinExistence type="inferred from homology"/>
<feature type="compositionally biased region" description="Low complexity" evidence="10">
    <location>
        <begin position="13"/>
        <end position="23"/>
    </location>
</feature>
<dbReference type="InterPro" id="IPR001216">
    <property type="entry name" value="P-phosphate_BS"/>
</dbReference>
<dbReference type="GO" id="GO:0004124">
    <property type="term" value="F:cysteine synthase activity"/>
    <property type="evidence" value="ECO:0007669"/>
    <property type="project" value="UniProtKB-UniRule"/>
</dbReference>
<evidence type="ECO:0000256" key="1">
    <source>
        <dbReference type="ARBA" id="ARBA00001933"/>
    </source>
</evidence>
<keyword evidence="4 9" id="KW-0808">Transferase</keyword>
<dbReference type="InParanoid" id="A0A2V0NVZ6"/>
<accession>A0A2V0NVZ6</accession>
<dbReference type="OrthoDB" id="10259545at2759"/>
<dbReference type="NCBIfam" id="NF008735">
    <property type="entry name" value="PRK11761.1"/>
    <property type="match status" value="1"/>
</dbReference>
<dbReference type="PANTHER" id="PTHR10314">
    <property type="entry name" value="CYSTATHIONINE BETA-SYNTHASE"/>
    <property type="match status" value="1"/>
</dbReference>
<feature type="modified residue" description="N6-(pyridoxal phosphate)lysine" evidence="8">
    <location>
        <position position="94"/>
    </location>
</feature>
<evidence type="ECO:0000256" key="2">
    <source>
        <dbReference type="ARBA" id="ARBA00007103"/>
    </source>
</evidence>
<dbReference type="InterPro" id="IPR005856">
    <property type="entry name" value="Cys_synth"/>
</dbReference>
<feature type="region of interest" description="Disordered" evidence="10">
    <location>
        <begin position="1"/>
        <end position="23"/>
    </location>
</feature>
<organism evidence="12 13">
    <name type="scientific">Raphidocelis subcapitata</name>
    <dbReference type="NCBI Taxonomy" id="307507"/>
    <lineage>
        <taxon>Eukaryota</taxon>
        <taxon>Viridiplantae</taxon>
        <taxon>Chlorophyta</taxon>
        <taxon>core chlorophytes</taxon>
        <taxon>Chlorophyceae</taxon>
        <taxon>CS clade</taxon>
        <taxon>Sphaeropleales</taxon>
        <taxon>Selenastraceae</taxon>
        <taxon>Raphidocelis</taxon>
    </lineage>
</organism>
<dbReference type="InterPro" id="IPR050214">
    <property type="entry name" value="Cys_Synth/Cystath_Beta-Synth"/>
</dbReference>
<dbReference type="SUPFAM" id="SSF53686">
    <property type="entry name" value="Tryptophan synthase beta subunit-like PLP-dependent enzymes"/>
    <property type="match status" value="1"/>
</dbReference>
<gene>
    <name evidence="12" type="ORF">Rsub_02910</name>
</gene>
<dbReference type="AlphaFoldDB" id="A0A2V0NVZ6"/>
<protein>
    <recommendedName>
        <fullName evidence="9">Cysteine synthase</fullName>
        <ecNumber evidence="9">2.5.1.47</ecNumber>
    </recommendedName>
</protein>
<feature type="domain" description="Tryptophan synthase beta chain-like PALP" evidence="11">
    <location>
        <begin position="58"/>
        <end position="331"/>
    </location>
</feature>
<dbReference type="EC" id="2.5.1.47" evidence="9"/>
<dbReference type="NCBIfam" id="TIGR01136">
    <property type="entry name" value="cysKM"/>
    <property type="match status" value="1"/>
</dbReference>
<dbReference type="GO" id="GO:0006535">
    <property type="term" value="P:cysteine biosynthetic process from serine"/>
    <property type="evidence" value="ECO:0007669"/>
    <property type="project" value="UniProtKB-UniRule"/>
</dbReference>
<evidence type="ECO:0000259" key="11">
    <source>
        <dbReference type="Pfam" id="PF00291"/>
    </source>
</evidence>
<evidence type="ECO:0000313" key="12">
    <source>
        <dbReference type="EMBL" id="GBF89740.1"/>
    </source>
</evidence>
<evidence type="ECO:0000256" key="3">
    <source>
        <dbReference type="ARBA" id="ARBA00022605"/>
    </source>
</evidence>